<reference evidence="1 2" key="1">
    <citation type="submission" date="2023-02" db="EMBL/GenBank/DDBJ databases">
        <title>Genome sequence of Mucilaginibacter jinjuensis strain KACC 16571.</title>
        <authorList>
            <person name="Kim S."/>
            <person name="Heo J."/>
            <person name="Kwon S.-W."/>
        </authorList>
    </citation>
    <scope>NUCLEOTIDE SEQUENCE [LARGE SCALE GENOMIC DNA]</scope>
    <source>
        <strain evidence="1 2">KACC 16571</strain>
    </source>
</reference>
<sequence length="172" mass="19694">MDSKIVTKFTIATDQGIDALLYLTQVIAREKFSSILTPQEVENYILKNFSGKVLMVEVNSMSNQWLVVYTDDKPAGFARITSKGERPKTLAQKRAIRIADFGILKEYDTLAVRQSLFNKCWSVCKPYEAVWITEYSENPFISFFESEGFIKQNEVIDLSELELQSICLVRQA</sequence>
<evidence type="ECO:0000313" key="2">
    <source>
        <dbReference type="Proteomes" id="UP001216139"/>
    </source>
</evidence>
<name>A0ABY7T501_9SPHI</name>
<dbReference type="RefSeq" id="WP_273628472.1">
    <property type="nucleotide sequence ID" value="NZ_CP117167.1"/>
</dbReference>
<keyword evidence="2" id="KW-1185">Reference proteome</keyword>
<dbReference type="Gene3D" id="3.40.630.30">
    <property type="match status" value="1"/>
</dbReference>
<dbReference type="EMBL" id="CP117167">
    <property type="protein sequence ID" value="WCT10327.1"/>
    <property type="molecule type" value="Genomic_DNA"/>
</dbReference>
<evidence type="ECO:0000313" key="1">
    <source>
        <dbReference type="EMBL" id="WCT10327.1"/>
    </source>
</evidence>
<gene>
    <name evidence="1" type="ORF">PQO05_16450</name>
</gene>
<dbReference type="InterPro" id="IPR016181">
    <property type="entry name" value="Acyl_CoA_acyltransferase"/>
</dbReference>
<proteinExistence type="predicted"/>
<dbReference type="SUPFAM" id="SSF55729">
    <property type="entry name" value="Acyl-CoA N-acyltransferases (Nat)"/>
    <property type="match status" value="1"/>
</dbReference>
<organism evidence="1 2">
    <name type="scientific">Mucilaginibacter jinjuensis</name>
    <dbReference type="NCBI Taxonomy" id="1176721"/>
    <lineage>
        <taxon>Bacteria</taxon>
        <taxon>Pseudomonadati</taxon>
        <taxon>Bacteroidota</taxon>
        <taxon>Sphingobacteriia</taxon>
        <taxon>Sphingobacteriales</taxon>
        <taxon>Sphingobacteriaceae</taxon>
        <taxon>Mucilaginibacter</taxon>
    </lineage>
</organism>
<dbReference type="Proteomes" id="UP001216139">
    <property type="component" value="Chromosome"/>
</dbReference>
<protein>
    <submittedName>
        <fullName evidence="1">N-acetyltransferase</fullName>
    </submittedName>
</protein>
<accession>A0ABY7T501</accession>